<dbReference type="RefSeq" id="WP_231502886.1">
    <property type="nucleotide sequence ID" value="NZ_BASM01000026.1"/>
</dbReference>
<gene>
    <name evidence="2" type="ORF">NBRC3257_1960</name>
</gene>
<evidence type="ECO:0000313" key="3">
    <source>
        <dbReference type="Proteomes" id="UP000018209"/>
    </source>
</evidence>
<dbReference type="Proteomes" id="UP000018209">
    <property type="component" value="Unassembled WGS sequence"/>
</dbReference>
<dbReference type="EMBL" id="BASM01000026">
    <property type="protein sequence ID" value="GAD26961.1"/>
    <property type="molecule type" value="Genomic_DNA"/>
</dbReference>
<name>A0ABQ0IXN0_GLUTH</name>
<dbReference type="InterPro" id="IPR013654">
    <property type="entry name" value="PAS_2"/>
</dbReference>
<protein>
    <recommendedName>
        <fullName evidence="1">PAS fold-2 domain-containing protein</fullName>
    </recommendedName>
</protein>
<reference evidence="2 3" key="1">
    <citation type="submission" date="2013-08" db="EMBL/GenBank/DDBJ databases">
        <title>Gluconobacter thailandicus NBRC 3257 whole genome sequence.</title>
        <authorList>
            <person name="Matsutani M."/>
            <person name="Yakushi T."/>
            <person name="Matsushita K."/>
        </authorList>
    </citation>
    <scope>NUCLEOTIDE SEQUENCE [LARGE SCALE GENOMIC DNA]</scope>
    <source>
        <strain evidence="2 3">NBRC 3257</strain>
    </source>
</reference>
<dbReference type="Pfam" id="PF08446">
    <property type="entry name" value="PAS_2"/>
    <property type="match status" value="1"/>
</dbReference>
<accession>A0ABQ0IXN0</accession>
<keyword evidence="3" id="KW-1185">Reference proteome</keyword>
<dbReference type="Gene3D" id="3.30.450.20">
    <property type="entry name" value="PAS domain"/>
    <property type="match status" value="1"/>
</dbReference>
<organism evidence="2 3">
    <name type="scientific">Gluconobacter thailandicus NBRC 3257</name>
    <dbReference type="NCBI Taxonomy" id="1381097"/>
    <lineage>
        <taxon>Bacteria</taxon>
        <taxon>Pseudomonadati</taxon>
        <taxon>Pseudomonadota</taxon>
        <taxon>Alphaproteobacteria</taxon>
        <taxon>Acetobacterales</taxon>
        <taxon>Acetobacteraceae</taxon>
        <taxon>Gluconobacter</taxon>
    </lineage>
</organism>
<evidence type="ECO:0000259" key="1">
    <source>
        <dbReference type="Pfam" id="PF08446"/>
    </source>
</evidence>
<dbReference type="InterPro" id="IPR035965">
    <property type="entry name" value="PAS-like_dom_sf"/>
</dbReference>
<evidence type="ECO:0000313" key="2">
    <source>
        <dbReference type="EMBL" id="GAD26961.1"/>
    </source>
</evidence>
<feature type="domain" description="PAS fold-2" evidence="1">
    <location>
        <begin position="22"/>
        <end position="118"/>
    </location>
</feature>
<dbReference type="SUPFAM" id="SSF55785">
    <property type="entry name" value="PYP-like sensor domain (PAS domain)"/>
    <property type="match status" value="1"/>
</dbReference>
<proteinExistence type="predicted"/>
<sequence length="163" mass="17931">MTSSSKNSQLGQPFAEALLTACDREPIHRPDAIQPYGLLLIADASTLTVLGGAGDLETRLSAEWLGCSLNDLLGLTAERFHNFTPASFSDARISGLQDETFSILVHASDGKLLVELEPIQEARLLTWEIFGRIDATADRFERCPDVAEVCRQRGKSLQQTDWL</sequence>
<comment type="caution">
    <text evidence="2">The sequence shown here is derived from an EMBL/GenBank/DDBJ whole genome shotgun (WGS) entry which is preliminary data.</text>
</comment>